<reference evidence="1 2" key="1">
    <citation type="submission" date="2014-04" db="EMBL/GenBank/DDBJ databases">
        <authorList>
            <consortium name="DOE Joint Genome Institute"/>
            <person name="Kuo A."/>
            <person name="Zuccaro A."/>
            <person name="Kohler A."/>
            <person name="Nagy L.G."/>
            <person name="Floudas D."/>
            <person name="Copeland A."/>
            <person name="Barry K.W."/>
            <person name="Cichocki N."/>
            <person name="Veneault-Fourrey C."/>
            <person name="LaButti K."/>
            <person name="Lindquist E.A."/>
            <person name="Lipzen A."/>
            <person name="Lundell T."/>
            <person name="Morin E."/>
            <person name="Murat C."/>
            <person name="Sun H."/>
            <person name="Tunlid A."/>
            <person name="Henrissat B."/>
            <person name="Grigoriev I.V."/>
            <person name="Hibbett D.S."/>
            <person name="Martin F."/>
            <person name="Nordberg H.P."/>
            <person name="Cantor M.N."/>
            <person name="Hua S.X."/>
        </authorList>
    </citation>
    <scope>NUCLEOTIDE SEQUENCE [LARGE SCALE GENOMIC DNA]</scope>
    <source>
        <strain evidence="1 2">MAFF 305830</strain>
    </source>
</reference>
<accession>A0A0C2XEW5</accession>
<name>A0A0C2XEW5_SERVB</name>
<organism evidence="1 2">
    <name type="scientific">Serendipita vermifera MAFF 305830</name>
    <dbReference type="NCBI Taxonomy" id="933852"/>
    <lineage>
        <taxon>Eukaryota</taxon>
        <taxon>Fungi</taxon>
        <taxon>Dikarya</taxon>
        <taxon>Basidiomycota</taxon>
        <taxon>Agaricomycotina</taxon>
        <taxon>Agaricomycetes</taxon>
        <taxon>Sebacinales</taxon>
        <taxon>Serendipitaceae</taxon>
        <taxon>Serendipita</taxon>
    </lineage>
</organism>
<proteinExistence type="predicted"/>
<dbReference type="EMBL" id="KN824297">
    <property type="protein sequence ID" value="KIM27662.1"/>
    <property type="molecule type" value="Genomic_DNA"/>
</dbReference>
<dbReference type="AlphaFoldDB" id="A0A0C2XEW5"/>
<evidence type="ECO:0000313" key="2">
    <source>
        <dbReference type="Proteomes" id="UP000054097"/>
    </source>
</evidence>
<dbReference type="HOGENOM" id="CLU_1670463_0_0_1"/>
<dbReference type="Proteomes" id="UP000054097">
    <property type="component" value="Unassembled WGS sequence"/>
</dbReference>
<sequence>MSNFDDKTAPGTAFNGIKSEHDYLNSFLEMVTEKIAFDEMHLNNLKFLKKTWNPNWTNSRIWPLISPLLNYFREEISRVERSIAETSPRIKELIASSLPELDPADIFDKLAPMYEKEQEALKTVRKMDPDSIGLWRERTESSGETQLLDLGKGLAQGI</sequence>
<evidence type="ECO:0000313" key="1">
    <source>
        <dbReference type="EMBL" id="KIM27662.1"/>
    </source>
</evidence>
<gene>
    <name evidence="1" type="ORF">M408DRAFT_162595</name>
</gene>
<dbReference type="OrthoDB" id="5737208at2759"/>
<protein>
    <submittedName>
        <fullName evidence="1">Uncharacterized protein</fullName>
    </submittedName>
</protein>
<reference evidence="2" key="2">
    <citation type="submission" date="2015-01" db="EMBL/GenBank/DDBJ databases">
        <title>Evolutionary Origins and Diversification of the Mycorrhizal Mutualists.</title>
        <authorList>
            <consortium name="DOE Joint Genome Institute"/>
            <consortium name="Mycorrhizal Genomics Consortium"/>
            <person name="Kohler A."/>
            <person name="Kuo A."/>
            <person name="Nagy L.G."/>
            <person name="Floudas D."/>
            <person name="Copeland A."/>
            <person name="Barry K.W."/>
            <person name="Cichocki N."/>
            <person name="Veneault-Fourrey C."/>
            <person name="LaButti K."/>
            <person name="Lindquist E.A."/>
            <person name="Lipzen A."/>
            <person name="Lundell T."/>
            <person name="Morin E."/>
            <person name="Murat C."/>
            <person name="Riley R."/>
            <person name="Ohm R."/>
            <person name="Sun H."/>
            <person name="Tunlid A."/>
            <person name="Henrissat B."/>
            <person name="Grigoriev I.V."/>
            <person name="Hibbett D.S."/>
            <person name="Martin F."/>
        </authorList>
    </citation>
    <scope>NUCLEOTIDE SEQUENCE [LARGE SCALE GENOMIC DNA]</scope>
    <source>
        <strain evidence="2">MAFF 305830</strain>
    </source>
</reference>
<keyword evidence="2" id="KW-1185">Reference proteome</keyword>